<feature type="region of interest" description="Disordered" evidence="1">
    <location>
        <begin position="1"/>
        <end position="36"/>
    </location>
</feature>
<sequence>MRRPRALGAGGHRAVPGGARSSAGQSSQARARGGAMAGMADWRPAAVAVGLLVRYLADDLHHVRPVCHAEGRLRHAGASADPGLGLHEEIHTGPGLWRRGRAAARLGRWASSAGCAGR</sequence>
<comment type="caution">
    <text evidence="2">The sequence shown here is derived from an EMBL/GenBank/DDBJ whole genome shotgun (WGS) entry which is preliminary data.</text>
</comment>
<feature type="compositionally biased region" description="Low complexity" evidence="1">
    <location>
        <begin position="17"/>
        <end position="36"/>
    </location>
</feature>
<organism evidence="2 3">
    <name type="scientific">Prorocentrum cordatum</name>
    <dbReference type="NCBI Taxonomy" id="2364126"/>
    <lineage>
        <taxon>Eukaryota</taxon>
        <taxon>Sar</taxon>
        <taxon>Alveolata</taxon>
        <taxon>Dinophyceae</taxon>
        <taxon>Prorocentrales</taxon>
        <taxon>Prorocentraceae</taxon>
        <taxon>Prorocentrum</taxon>
    </lineage>
</organism>
<reference evidence="2" key="1">
    <citation type="submission" date="2023-10" db="EMBL/GenBank/DDBJ databases">
        <authorList>
            <person name="Chen Y."/>
            <person name="Shah S."/>
            <person name="Dougan E. K."/>
            <person name="Thang M."/>
            <person name="Chan C."/>
        </authorList>
    </citation>
    <scope>NUCLEOTIDE SEQUENCE [LARGE SCALE GENOMIC DNA]</scope>
</reference>
<protein>
    <submittedName>
        <fullName evidence="2">Uncharacterized protein</fullName>
    </submittedName>
</protein>
<name>A0ABN9U8A4_9DINO</name>
<accession>A0ABN9U8A4</accession>
<evidence type="ECO:0000313" key="3">
    <source>
        <dbReference type="Proteomes" id="UP001189429"/>
    </source>
</evidence>
<feature type="non-terminal residue" evidence="2">
    <location>
        <position position="118"/>
    </location>
</feature>
<dbReference type="EMBL" id="CAUYUJ010015551">
    <property type="protein sequence ID" value="CAK0855394.1"/>
    <property type="molecule type" value="Genomic_DNA"/>
</dbReference>
<keyword evidence="3" id="KW-1185">Reference proteome</keyword>
<evidence type="ECO:0000256" key="1">
    <source>
        <dbReference type="SAM" id="MobiDB-lite"/>
    </source>
</evidence>
<gene>
    <name evidence="2" type="ORF">PCOR1329_LOCUS46165</name>
</gene>
<dbReference type="Proteomes" id="UP001189429">
    <property type="component" value="Unassembled WGS sequence"/>
</dbReference>
<evidence type="ECO:0000313" key="2">
    <source>
        <dbReference type="EMBL" id="CAK0855394.1"/>
    </source>
</evidence>
<proteinExistence type="predicted"/>